<feature type="transmembrane region" description="Helical" evidence="6">
    <location>
        <begin position="32"/>
        <end position="51"/>
    </location>
</feature>
<keyword evidence="8" id="KW-1185">Reference proteome</keyword>
<gene>
    <name evidence="7" type="ORF">FE784_17775</name>
</gene>
<dbReference type="AlphaFoldDB" id="A0A5C4T8K9"/>
<comment type="caution">
    <text evidence="7">The sequence shown here is derived from an EMBL/GenBank/DDBJ whole genome shotgun (WGS) entry which is preliminary data.</text>
</comment>
<evidence type="ECO:0000256" key="5">
    <source>
        <dbReference type="ARBA" id="ARBA00023136"/>
    </source>
</evidence>
<dbReference type="OrthoDB" id="8439633at2"/>
<comment type="subcellular location">
    <subcellularLocation>
        <location evidence="1">Membrane</location>
        <topology evidence="1">Single-pass membrane protein</topology>
    </subcellularLocation>
</comment>
<proteinExistence type="inferred from homology"/>
<name>A0A5C4T8K9_9BACL</name>
<reference evidence="7 8" key="1">
    <citation type="submission" date="2019-05" db="EMBL/GenBank/DDBJ databases">
        <title>We sequenced the genome of Paenibacillus hemerocallicola KCTC 33185 for further insight into its adaptation and study the phylogeny of Paenibacillus.</title>
        <authorList>
            <person name="Narsing Rao M.P."/>
        </authorList>
    </citation>
    <scope>NUCLEOTIDE SEQUENCE [LARGE SCALE GENOMIC DNA]</scope>
    <source>
        <strain evidence="7 8">KCTC 33185</strain>
    </source>
</reference>
<dbReference type="InterPro" id="IPR022275">
    <property type="entry name" value="NHPM_bacteriocin_SS_HylD"/>
</dbReference>
<keyword evidence="3 6" id="KW-0812">Transmembrane</keyword>
<keyword evidence="4 6" id="KW-1133">Transmembrane helix</keyword>
<dbReference type="Proteomes" id="UP000307943">
    <property type="component" value="Unassembled WGS sequence"/>
</dbReference>
<dbReference type="PANTHER" id="PTHR30386">
    <property type="entry name" value="MEMBRANE FUSION SUBUNIT OF EMRAB-TOLC MULTIDRUG EFFLUX PUMP"/>
    <property type="match status" value="1"/>
</dbReference>
<evidence type="ECO:0000256" key="2">
    <source>
        <dbReference type="ARBA" id="ARBA00009477"/>
    </source>
</evidence>
<evidence type="ECO:0000256" key="4">
    <source>
        <dbReference type="ARBA" id="ARBA00022989"/>
    </source>
</evidence>
<dbReference type="EMBL" id="VDCQ01000024">
    <property type="protein sequence ID" value="TNJ64880.1"/>
    <property type="molecule type" value="Genomic_DNA"/>
</dbReference>
<dbReference type="RefSeq" id="WP_139603574.1">
    <property type="nucleotide sequence ID" value="NZ_VDCQ01000024.1"/>
</dbReference>
<dbReference type="GO" id="GO:0016020">
    <property type="term" value="C:membrane"/>
    <property type="evidence" value="ECO:0007669"/>
    <property type="project" value="UniProtKB-SubCell"/>
</dbReference>
<evidence type="ECO:0000256" key="1">
    <source>
        <dbReference type="ARBA" id="ARBA00004167"/>
    </source>
</evidence>
<evidence type="ECO:0000256" key="3">
    <source>
        <dbReference type="ARBA" id="ARBA00022692"/>
    </source>
</evidence>
<evidence type="ECO:0000313" key="7">
    <source>
        <dbReference type="EMBL" id="TNJ64880.1"/>
    </source>
</evidence>
<dbReference type="PANTHER" id="PTHR30386:SF26">
    <property type="entry name" value="TRANSPORT PROTEIN COMB"/>
    <property type="match status" value="1"/>
</dbReference>
<comment type="similarity">
    <text evidence="2">Belongs to the membrane fusion protein (MFP) (TC 8.A.1) family.</text>
</comment>
<dbReference type="InterPro" id="IPR050739">
    <property type="entry name" value="MFP"/>
</dbReference>
<dbReference type="NCBIfam" id="TIGR03794">
    <property type="entry name" value="NHLM_micro_HlyD"/>
    <property type="match status" value="1"/>
</dbReference>
<evidence type="ECO:0000256" key="6">
    <source>
        <dbReference type="SAM" id="Phobius"/>
    </source>
</evidence>
<evidence type="ECO:0000313" key="8">
    <source>
        <dbReference type="Proteomes" id="UP000307943"/>
    </source>
</evidence>
<keyword evidence="5 6" id="KW-0472">Membrane</keyword>
<organism evidence="7 8">
    <name type="scientific">Paenibacillus hemerocallicola</name>
    <dbReference type="NCBI Taxonomy" id="1172614"/>
    <lineage>
        <taxon>Bacteria</taxon>
        <taxon>Bacillati</taxon>
        <taxon>Bacillota</taxon>
        <taxon>Bacilli</taxon>
        <taxon>Bacillales</taxon>
        <taxon>Paenibacillaceae</taxon>
        <taxon>Paenibacillus</taxon>
    </lineage>
</organism>
<dbReference type="Gene3D" id="2.40.50.100">
    <property type="match status" value="1"/>
</dbReference>
<sequence length="313" mass="33923">MARSIFRKSAIDRLSSPDQLDTLTRLTSPGGWLILAAAGLLIVAAAIWAVASSQPVTVKNPGVLVRPGGVVSIGAVTSGQLTDIRIRLNDHVRRGDVIARVRQPALLEELADRENRKRALPADDTTERGNIDARISQLQALINERSRVVSPYDGRVIGVGVQKYDMLSEGTSVATLELDNGPERELQAVMYIPVQIGQKIVPGMEAKINPTSVGKEEYGNLLGRVVSVSEYPATEQGMMNTLGNEAFVRQLASAGPALLEVRIEILVDKSTPSGYRWSTKQGPPMAITSGTLMTGEIILYRQKPISYVIPSFR</sequence>
<accession>A0A5C4T8K9</accession>
<protein>
    <submittedName>
        <fullName evidence="7">NHLP bacteriocin system secretion protein</fullName>
    </submittedName>
</protein>